<feature type="compositionally biased region" description="Polar residues" evidence="5">
    <location>
        <begin position="248"/>
        <end position="257"/>
    </location>
</feature>
<keyword evidence="4" id="KW-0786">Thiamine pyrophosphate</keyword>
<dbReference type="Proteomes" id="UP001163046">
    <property type="component" value="Unassembled WGS sequence"/>
</dbReference>
<evidence type="ECO:0000313" key="9">
    <source>
        <dbReference type="Proteomes" id="UP001163046"/>
    </source>
</evidence>
<gene>
    <name evidence="8" type="ORF">OS493_036097</name>
</gene>
<dbReference type="Pfam" id="PF02779">
    <property type="entry name" value="Transket_pyr"/>
    <property type="match status" value="1"/>
</dbReference>
<keyword evidence="3" id="KW-0560">Oxidoreductase</keyword>
<dbReference type="AlphaFoldDB" id="A0A9W9YI74"/>
<dbReference type="Gene3D" id="3.40.50.12470">
    <property type="match status" value="1"/>
</dbReference>
<dbReference type="InterPro" id="IPR042179">
    <property type="entry name" value="KGD_C_sf"/>
</dbReference>
<dbReference type="InterPro" id="IPR031717">
    <property type="entry name" value="ODO-1/KGD_C"/>
</dbReference>
<accession>A0A9W9YI74</accession>
<feature type="domain" description="2-oxoglutarate dehydrogenase E1 component/KDG C-terminal" evidence="7">
    <location>
        <begin position="111"/>
        <end position="256"/>
    </location>
</feature>
<evidence type="ECO:0000256" key="5">
    <source>
        <dbReference type="SAM" id="MobiDB-lite"/>
    </source>
</evidence>
<evidence type="ECO:0000256" key="3">
    <source>
        <dbReference type="ARBA" id="ARBA00023002"/>
    </source>
</evidence>
<keyword evidence="9" id="KW-1185">Reference proteome</keyword>
<dbReference type="InterPro" id="IPR011603">
    <property type="entry name" value="2oxoglutarate_DH_E1"/>
</dbReference>
<evidence type="ECO:0000259" key="6">
    <source>
        <dbReference type="Pfam" id="PF02779"/>
    </source>
</evidence>
<dbReference type="OrthoDB" id="413077at2759"/>
<comment type="cofactor">
    <cofactor evidence="1">
        <name>thiamine diphosphate</name>
        <dbReference type="ChEBI" id="CHEBI:58937"/>
    </cofactor>
</comment>
<dbReference type="Gene3D" id="3.40.50.11610">
    <property type="entry name" value="Multifunctional 2-oxoglutarate metabolism enzyme, C-terminal domain"/>
    <property type="match status" value="1"/>
</dbReference>
<evidence type="ECO:0000259" key="7">
    <source>
        <dbReference type="Pfam" id="PF16870"/>
    </source>
</evidence>
<dbReference type="PANTHER" id="PTHR23152:SF4">
    <property type="entry name" value="2-OXOADIPATE DEHYDROGENASE COMPLEX COMPONENT E1"/>
    <property type="match status" value="1"/>
</dbReference>
<feature type="domain" description="Transketolase-like pyrimidine-binding" evidence="6">
    <location>
        <begin position="1"/>
        <end position="106"/>
    </location>
</feature>
<proteinExistence type="inferred from homology"/>
<comment type="caution">
    <text evidence="8">The sequence shown here is derived from an EMBL/GenBank/DDBJ whole genome shotgun (WGS) entry which is preliminary data.</text>
</comment>
<sequence length="257" mass="29313">MTNPFALVCWEAQFGDFNNTAQCIIDQFISSGQDKWVRQSGLTMMLPHGYEGMTVDELFEVNQLYSTNWQVVNCSTPANVFHIFRRQIAMNFRKPLVLLTPKSLLRLEAARSHLDEMTEGTSFRRVIQDSGPASNNTEKVRKLILCTGKVYYELAKERNKRGLEEDIAISRVEQISPFPLDLIRAEHQKYDNAEIVWAQEEPMNMGYWTYVSPRLVTSVGNKVKISYAGRPPSASTATGNKHHHNSEQESLINQALE</sequence>
<evidence type="ECO:0000256" key="2">
    <source>
        <dbReference type="ARBA" id="ARBA00006936"/>
    </source>
</evidence>
<dbReference type="Pfam" id="PF16870">
    <property type="entry name" value="OxoGdeHyase_C"/>
    <property type="match status" value="1"/>
</dbReference>
<dbReference type="GO" id="GO:0030976">
    <property type="term" value="F:thiamine pyrophosphate binding"/>
    <property type="evidence" value="ECO:0007669"/>
    <property type="project" value="InterPro"/>
</dbReference>
<dbReference type="EMBL" id="MU827359">
    <property type="protein sequence ID" value="KAJ7351682.1"/>
    <property type="molecule type" value="Genomic_DNA"/>
</dbReference>
<dbReference type="GO" id="GO:0005739">
    <property type="term" value="C:mitochondrion"/>
    <property type="evidence" value="ECO:0007669"/>
    <property type="project" value="TreeGrafter"/>
</dbReference>
<comment type="similarity">
    <text evidence="2">Belongs to the alpha-ketoglutarate dehydrogenase family.</text>
</comment>
<dbReference type="SUPFAM" id="SSF52518">
    <property type="entry name" value="Thiamin diphosphate-binding fold (THDP-binding)"/>
    <property type="match status" value="1"/>
</dbReference>
<dbReference type="GO" id="GO:0045252">
    <property type="term" value="C:oxoglutarate dehydrogenase complex"/>
    <property type="evidence" value="ECO:0007669"/>
    <property type="project" value="TreeGrafter"/>
</dbReference>
<dbReference type="GO" id="GO:0006099">
    <property type="term" value="P:tricarboxylic acid cycle"/>
    <property type="evidence" value="ECO:0007669"/>
    <property type="project" value="TreeGrafter"/>
</dbReference>
<reference evidence="8" key="1">
    <citation type="submission" date="2023-01" db="EMBL/GenBank/DDBJ databases">
        <title>Genome assembly of the deep-sea coral Lophelia pertusa.</title>
        <authorList>
            <person name="Herrera S."/>
            <person name="Cordes E."/>
        </authorList>
    </citation>
    <scope>NUCLEOTIDE SEQUENCE</scope>
    <source>
        <strain evidence="8">USNM1676648</strain>
        <tissue evidence="8">Polyp</tissue>
    </source>
</reference>
<evidence type="ECO:0000256" key="4">
    <source>
        <dbReference type="ARBA" id="ARBA00023052"/>
    </source>
</evidence>
<evidence type="ECO:0000313" key="8">
    <source>
        <dbReference type="EMBL" id="KAJ7351682.1"/>
    </source>
</evidence>
<protein>
    <submittedName>
        <fullName evidence="8">Uncharacterized protein</fullName>
    </submittedName>
</protein>
<name>A0A9W9YI74_9CNID</name>
<dbReference type="FunFam" id="3.40.50.11610:FF:000003">
    <property type="entry name" value="2-oxoglutarate dehydrogenase, isoform X4"/>
    <property type="match status" value="1"/>
</dbReference>
<organism evidence="8 9">
    <name type="scientific">Desmophyllum pertusum</name>
    <dbReference type="NCBI Taxonomy" id="174260"/>
    <lineage>
        <taxon>Eukaryota</taxon>
        <taxon>Metazoa</taxon>
        <taxon>Cnidaria</taxon>
        <taxon>Anthozoa</taxon>
        <taxon>Hexacorallia</taxon>
        <taxon>Scleractinia</taxon>
        <taxon>Caryophylliina</taxon>
        <taxon>Caryophylliidae</taxon>
        <taxon>Desmophyllum</taxon>
    </lineage>
</organism>
<dbReference type="PANTHER" id="PTHR23152">
    <property type="entry name" value="2-OXOGLUTARATE DEHYDROGENASE"/>
    <property type="match status" value="1"/>
</dbReference>
<dbReference type="InterPro" id="IPR029061">
    <property type="entry name" value="THDP-binding"/>
</dbReference>
<evidence type="ECO:0000256" key="1">
    <source>
        <dbReference type="ARBA" id="ARBA00001964"/>
    </source>
</evidence>
<dbReference type="GO" id="GO:0004591">
    <property type="term" value="F:oxoglutarate dehydrogenase (succinyl-transferring) activity"/>
    <property type="evidence" value="ECO:0007669"/>
    <property type="project" value="TreeGrafter"/>
</dbReference>
<feature type="region of interest" description="Disordered" evidence="5">
    <location>
        <begin position="230"/>
        <end position="257"/>
    </location>
</feature>
<dbReference type="InterPro" id="IPR005475">
    <property type="entry name" value="Transketolase-like_Pyr-bd"/>
</dbReference>